<sequence>MHSPLVDSSSQINNAASNNKI</sequence>
<evidence type="ECO:0000313" key="2">
    <source>
        <dbReference type="EMBL" id="JAD62401.1"/>
    </source>
</evidence>
<organism evidence="2">
    <name type="scientific">Arundo donax</name>
    <name type="common">Giant reed</name>
    <name type="synonym">Donax arundinaceus</name>
    <dbReference type="NCBI Taxonomy" id="35708"/>
    <lineage>
        <taxon>Eukaryota</taxon>
        <taxon>Viridiplantae</taxon>
        <taxon>Streptophyta</taxon>
        <taxon>Embryophyta</taxon>
        <taxon>Tracheophyta</taxon>
        <taxon>Spermatophyta</taxon>
        <taxon>Magnoliopsida</taxon>
        <taxon>Liliopsida</taxon>
        <taxon>Poales</taxon>
        <taxon>Poaceae</taxon>
        <taxon>PACMAD clade</taxon>
        <taxon>Arundinoideae</taxon>
        <taxon>Arundineae</taxon>
        <taxon>Arundo</taxon>
    </lineage>
</organism>
<protein>
    <submittedName>
        <fullName evidence="2">Uncharacterized protein</fullName>
    </submittedName>
</protein>
<feature type="region of interest" description="Disordered" evidence="1">
    <location>
        <begin position="1"/>
        <end position="21"/>
    </location>
</feature>
<accession>A0A0A9BGC8</accession>
<reference evidence="2" key="1">
    <citation type="submission" date="2014-09" db="EMBL/GenBank/DDBJ databases">
        <authorList>
            <person name="Magalhaes I.L.F."/>
            <person name="Oliveira U."/>
            <person name="Santos F.R."/>
            <person name="Vidigal T.H.D.A."/>
            <person name="Brescovit A.D."/>
            <person name="Santos A.J."/>
        </authorList>
    </citation>
    <scope>NUCLEOTIDE SEQUENCE</scope>
    <source>
        <tissue evidence="2">Shoot tissue taken approximately 20 cm above the soil surface</tissue>
    </source>
</reference>
<dbReference type="EMBL" id="GBRH01235494">
    <property type="protein sequence ID" value="JAD62401.1"/>
    <property type="molecule type" value="Transcribed_RNA"/>
</dbReference>
<feature type="compositionally biased region" description="Low complexity" evidence="1">
    <location>
        <begin position="8"/>
        <end position="21"/>
    </location>
</feature>
<name>A0A0A9BGC8_ARUDO</name>
<dbReference type="AlphaFoldDB" id="A0A0A9BGC8"/>
<proteinExistence type="predicted"/>
<reference evidence="2" key="2">
    <citation type="journal article" date="2015" name="Data Brief">
        <title>Shoot transcriptome of the giant reed, Arundo donax.</title>
        <authorList>
            <person name="Barrero R.A."/>
            <person name="Guerrero F.D."/>
            <person name="Moolhuijzen P."/>
            <person name="Goolsby J.A."/>
            <person name="Tidwell J."/>
            <person name="Bellgard S.E."/>
            <person name="Bellgard M.I."/>
        </authorList>
    </citation>
    <scope>NUCLEOTIDE SEQUENCE</scope>
    <source>
        <tissue evidence="2">Shoot tissue taken approximately 20 cm above the soil surface</tissue>
    </source>
</reference>
<evidence type="ECO:0000256" key="1">
    <source>
        <dbReference type="SAM" id="MobiDB-lite"/>
    </source>
</evidence>